<organism evidence="1">
    <name type="scientific">Siphoviridae sp. ctzjp2</name>
    <dbReference type="NCBI Taxonomy" id="2826532"/>
    <lineage>
        <taxon>Viruses</taxon>
        <taxon>Duplodnaviria</taxon>
        <taxon>Heunggongvirae</taxon>
        <taxon>Uroviricota</taxon>
        <taxon>Caudoviricetes</taxon>
    </lineage>
</organism>
<reference evidence="1" key="1">
    <citation type="journal article" date="2021" name="Proc. Natl. Acad. Sci. U.S.A.">
        <title>A Catalog of Tens of Thousands of Viruses from Human Metagenomes Reveals Hidden Associations with Chronic Diseases.</title>
        <authorList>
            <person name="Tisza M.J."/>
            <person name="Buck C.B."/>
        </authorList>
    </citation>
    <scope>NUCLEOTIDE SEQUENCE</scope>
    <source>
        <strain evidence="1">Ctzjp2</strain>
    </source>
</reference>
<dbReference type="EMBL" id="BK015693">
    <property type="protein sequence ID" value="DAE20394.1"/>
    <property type="molecule type" value="Genomic_DNA"/>
</dbReference>
<accession>A0A8S5QN26</accession>
<sequence length="34" mass="3842">MKYSTVGLWVHVESTKKSTGKGLCKKNIYTRSIP</sequence>
<name>A0A8S5QN26_9CAUD</name>
<protein>
    <submittedName>
        <fullName evidence="1">Uncharacterized protein</fullName>
    </submittedName>
</protein>
<evidence type="ECO:0000313" key="1">
    <source>
        <dbReference type="EMBL" id="DAE20394.1"/>
    </source>
</evidence>
<proteinExistence type="predicted"/>